<dbReference type="OrthoDB" id="5554140at2759"/>
<dbReference type="AlphaFoldDB" id="A0A0C3J0D0"/>
<evidence type="ECO:0000313" key="3">
    <source>
        <dbReference type="EMBL" id="KIO02553.1"/>
    </source>
</evidence>
<feature type="region of interest" description="Disordered" evidence="1">
    <location>
        <begin position="623"/>
        <end position="682"/>
    </location>
</feature>
<dbReference type="Pfam" id="PF12937">
    <property type="entry name" value="F-box-like"/>
    <property type="match status" value="1"/>
</dbReference>
<proteinExistence type="predicted"/>
<feature type="domain" description="F-box" evidence="2">
    <location>
        <begin position="9"/>
        <end position="55"/>
    </location>
</feature>
<feature type="region of interest" description="Disordered" evidence="1">
    <location>
        <begin position="72"/>
        <end position="101"/>
    </location>
</feature>
<dbReference type="HOGENOM" id="CLU_003875_1_0_1"/>
<keyword evidence="4" id="KW-1185">Reference proteome</keyword>
<dbReference type="Gene3D" id="1.20.1280.50">
    <property type="match status" value="1"/>
</dbReference>
<dbReference type="PANTHER" id="PTHR12100">
    <property type="entry name" value="SEC10"/>
    <property type="match status" value="1"/>
</dbReference>
<evidence type="ECO:0000256" key="1">
    <source>
        <dbReference type="SAM" id="MobiDB-lite"/>
    </source>
</evidence>
<dbReference type="GO" id="GO:0006887">
    <property type="term" value="P:exocytosis"/>
    <property type="evidence" value="ECO:0007669"/>
    <property type="project" value="TreeGrafter"/>
</dbReference>
<dbReference type="STRING" id="870435.A0A0C3J0D0"/>
<protein>
    <recommendedName>
        <fullName evidence="2">F-box domain-containing protein</fullName>
    </recommendedName>
</protein>
<feature type="region of interest" description="Disordered" evidence="1">
    <location>
        <begin position="583"/>
        <end position="602"/>
    </location>
</feature>
<dbReference type="PANTHER" id="PTHR12100:SF1">
    <property type="entry name" value="RECYCLIN-1"/>
    <property type="match status" value="1"/>
</dbReference>
<dbReference type="InterPro" id="IPR001810">
    <property type="entry name" value="F-box_dom"/>
</dbReference>
<dbReference type="InterPro" id="IPR036047">
    <property type="entry name" value="F-box-like_dom_sf"/>
</dbReference>
<sequence>MLQASKPASRFIGRLPADLHVLILTHLSIPDVARYARVSRAAQRVANDEKLWETRWVDLGVDRHKLGDVLDTLESSKTSEGNERGDRGNTSTGPATIAVSSLDDGDDDDFGDFESASANQAPQLLLDLTGDTAPLNYVFRTQSTTTFRGKYIRAHTLLVPLLPSLDSSAHVILASIASTTPSLSAQGRTLHLLTRFLSPAIKPVSSWDIRLGLLKTALDRFDAGLLSAFDMADTEGNEERMAEAAAASWQVWLCLHPDGAFKNGGGSVRDEWEMGRTWAEKREVLYEQGKWDPLANITYEKKLDFTAMDAFMSCTLAALQEDGAIAMRVFPPESGVLLAYAERLAGEVVGEYISPLLSETRNLGTPLFLSAAAACFREAWRVVDGLSLVASHRSGNPPTPSETKRNSLTINPPRREAVITREQAEDVIFKMFEPHMDDYLDDELDELKRTFESICRQWDASLARITGSESAGNSNVVGSHLHGQPQTQARFLDSQNPALAKRNVLASFTDVLLLPVTIVPRAVGAGVGALGTNVGSGLNAMGTGVVQSISMLNPQRWMGTGADSSSTTTEAGYKSFADDGSLFEIGEDEGNEGTGETEATEEAQYAVGEDIDDEAGWGEIVSERAPKIASPAEGTDGAARTSTSRAGDESGDQAAAKPAATRAVSKPSRRMAPPTQREPLDHAQPFAALDLLLSLDVSLELIHASRDALKRLETFSTYPRPIGTRVRETLEDVFCEMLSTLSTRHIARGFGIATERMMVYKPAEHQETTSVAPLLQFFELVHIGDTIQSMVQLFFDKEMASYIDRTDFLNAVVREKKRFENSLDDCVAAGLNGGTQALMNQAFSHPCLPTIPQVEHIIITRTKPREYYPQEDTLLDLGPTQGCTEAIKCLESHCKLLRGSTSREVLEVFYQEVGIRLLAILQKHIKRQIISLNGGFQVIADLNAYHAFIASLKVPAITAEFDHLKMLGHVFIVADAKDLAQIVRDVTRYGGAYRPEDVYEFIQRRSDWKKIEKTVDKTMYNLSFKEDCVVC</sequence>
<gene>
    <name evidence="3" type="ORF">M404DRAFT_147513</name>
</gene>
<dbReference type="InterPro" id="IPR009976">
    <property type="entry name" value="Sec10-like"/>
</dbReference>
<dbReference type="Pfam" id="PF07393">
    <property type="entry name" value="Sec10_HB"/>
    <property type="match status" value="2"/>
</dbReference>
<evidence type="ECO:0000259" key="2">
    <source>
        <dbReference type="PROSITE" id="PS50181"/>
    </source>
</evidence>
<evidence type="ECO:0000313" key="4">
    <source>
        <dbReference type="Proteomes" id="UP000054217"/>
    </source>
</evidence>
<dbReference type="GO" id="GO:0006893">
    <property type="term" value="P:Golgi to plasma membrane transport"/>
    <property type="evidence" value="ECO:0007669"/>
    <property type="project" value="TreeGrafter"/>
</dbReference>
<name>A0A0C3J0D0_PISTI</name>
<dbReference type="Proteomes" id="UP000054217">
    <property type="component" value="Unassembled WGS sequence"/>
</dbReference>
<accession>A0A0C3J0D0</accession>
<organism evidence="3 4">
    <name type="scientific">Pisolithus tinctorius Marx 270</name>
    <dbReference type="NCBI Taxonomy" id="870435"/>
    <lineage>
        <taxon>Eukaryota</taxon>
        <taxon>Fungi</taxon>
        <taxon>Dikarya</taxon>
        <taxon>Basidiomycota</taxon>
        <taxon>Agaricomycotina</taxon>
        <taxon>Agaricomycetes</taxon>
        <taxon>Agaricomycetidae</taxon>
        <taxon>Boletales</taxon>
        <taxon>Sclerodermatineae</taxon>
        <taxon>Pisolithaceae</taxon>
        <taxon>Pisolithus</taxon>
    </lineage>
</organism>
<dbReference type="InterPro" id="IPR048627">
    <property type="entry name" value="Sec10_HB"/>
</dbReference>
<dbReference type="EMBL" id="KN831981">
    <property type="protein sequence ID" value="KIO02553.1"/>
    <property type="molecule type" value="Genomic_DNA"/>
</dbReference>
<dbReference type="InParanoid" id="A0A0C3J0D0"/>
<reference evidence="3 4" key="1">
    <citation type="submission" date="2014-04" db="EMBL/GenBank/DDBJ databases">
        <authorList>
            <consortium name="DOE Joint Genome Institute"/>
            <person name="Kuo A."/>
            <person name="Kohler A."/>
            <person name="Costa M.D."/>
            <person name="Nagy L.G."/>
            <person name="Floudas D."/>
            <person name="Copeland A."/>
            <person name="Barry K.W."/>
            <person name="Cichocki N."/>
            <person name="Veneault-Fourrey C."/>
            <person name="LaButti K."/>
            <person name="Lindquist E.A."/>
            <person name="Lipzen A."/>
            <person name="Lundell T."/>
            <person name="Morin E."/>
            <person name="Murat C."/>
            <person name="Sun H."/>
            <person name="Tunlid A."/>
            <person name="Henrissat B."/>
            <person name="Grigoriev I.V."/>
            <person name="Hibbett D.S."/>
            <person name="Martin F."/>
            <person name="Nordberg H.P."/>
            <person name="Cantor M.N."/>
            <person name="Hua S.X."/>
        </authorList>
    </citation>
    <scope>NUCLEOTIDE SEQUENCE [LARGE SCALE GENOMIC DNA]</scope>
    <source>
        <strain evidence="3 4">Marx 270</strain>
    </source>
</reference>
<dbReference type="SUPFAM" id="SSF81383">
    <property type="entry name" value="F-box domain"/>
    <property type="match status" value="1"/>
</dbReference>
<reference evidence="4" key="2">
    <citation type="submission" date="2015-01" db="EMBL/GenBank/DDBJ databases">
        <title>Evolutionary Origins and Diversification of the Mycorrhizal Mutualists.</title>
        <authorList>
            <consortium name="DOE Joint Genome Institute"/>
            <consortium name="Mycorrhizal Genomics Consortium"/>
            <person name="Kohler A."/>
            <person name="Kuo A."/>
            <person name="Nagy L.G."/>
            <person name="Floudas D."/>
            <person name="Copeland A."/>
            <person name="Barry K.W."/>
            <person name="Cichocki N."/>
            <person name="Veneault-Fourrey C."/>
            <person name="LaButti K."/>
            <person name="Lindquist E.A."/>
            <person name="Lipzen A."/>
            <person name="Lundell T."/>
            <person name="Morin E."/>
            <person name="Murat C."/>
            <person name="Riley R."/>
            <person name="Ohm R."/>
            <person name="Sun H."/>
            <person name="Tunlid A."/>
            <person name="Henrissat B."/>
            <person name="Grigoriev I.V."/>
            <person name="Hibbett D.S."/>
            <person name="Martin F."/>
        </authorList>
    </citation>
    <scope>NUCLEOTIDE SEQUENCE [LARGE SCALE GENOMIC DNA]</scope>
    <source>
        <strain evidence="4">Marx 270</strain>
    </source>
</reference>
<dbReference type="PROSITE" id="PS50181">
    <property type="entry name" value="FBOX"/>
    <property type="match status" value="1"/>
</dbReference>
<dbReference type="GO" id="GO:0000145">
    <property type="term" value="C:exocyst"/>
    <property type="evidence" value="ECO:0007669"/>
    <property type="project" value="TreeGrafter"/>
</dbReference>